<dbReference type="GO" id="GO:0005765">
    <property type="term" value="C:lysosomal membrane"/>
    <property type="evidence" value="ECO:0007669"/>
    <property type="project" value="UniProtKB-SubCell"/>
</dbReference>
<evidence type="ECO:0000256" key="8">
    <source>
        <dbReference type="ARBA" id="ARBA00037801"/>
    </source>
</evidence>
<dbReference type="PANTHER" id="PTHR21136">
    <property type="entry name" value="SNARE PROTEINS"/>
    <property type="match status" value="1"/>
</dbReference>
<keyword evidence="15" id="KW-0175">Coiled coil</keyword>
<dbReference type="InterPro" id="IPR011012">
    <property type="entry name" value="Longin-like_dom_sf"/>
</dbReference>
<dbReference type="InParanoid" id="A0A6P8Z8F3"/>
<evidence type="ECO:0000256" key="16">
    <source>
        <dbReference type="SAM" id="Phobius"/>
    </source>
</evidence>
<dbReference type="InterPro" id="IPR051097">
    <property type="entry name" value="Synaptobrevin-like_transport"/>
</dbReference>
<dbReference type="AlphaFoldDB" id="A0A6P8Z8F3"/>
<dbReference type="GO" id="GO:0005794">
    <property type="term" value="C:Golgi apparatus"/>
    <property type="evidence" value="ECO:0007669"/>
    <property type="project" value="UniProtKB-SubCell"/>
</dbReference>
<dbReference type="GO" id="GO:0030670">
    <property type="term" value="C:phagocytic vesicle membrane"/>
    <property type="evidence" value="ECO:0007669"/>
    <property type="project" value="UniProtKB-SubCell"/>
</dbReference>
<sequence>MAPARLRIVYCSILNRDITLVSYRHDVNELAELGIVEILEEVKASIRSLPESSYEQKFTYPFEKVQVFVLIDQGITYLCITECTDSNYLPFSCLNRVREQFSEQPSLVSRSYRANEDEFDRDFCPVLVQIVDDFNSGRADKLSQVQEQIEDVKKIMLHNVERVIDRGERLDDLLSKAEELESQGQDFRRNTHQVYVQARCRNLKLWLLIGFMFAVFLTVVILFATGVIKS</sequence>
<protein>
    <recommendedName>
        <fullName evidence="13">Vesicle-associated membrane protein 7</fullName>
    </recommendedName>
    <alternativeName>
        <fullName evidence="14">Synaptobrevin-like protein 1</fullName>
    </alternativeName>
</protein>
<dbReference type="Gene3D" id="3.30.450.50">
    <property type="entry name" value="Longin domain"/>
    <property type="match status" value="1"/>
</dbReference>
<proteinExistence type="inferred from homology"/>
<dbReference type="InterPro" id="IPR010908">
    <property type="entry name" value="Longin_dom"/>
</dbReference>
<comment type="similarity">
    <text evidence="2">Belongs to the synaptobrevin family.</text>
</comment>
<keyword evidence="7 16" id="KW-0472">Membrane</keyword>
<evidence type="ECO:0000256" key="10">
    <source>
        <dbReference type="ARBA" id="ARBA00037845"/>
    </source>
</evidence>
<keyword evidence="5" id="KW-0653">Protein transport</keyword>
<evidence type="ECO:0000256" key="4">
    <source>
        <dbReference type="ARBA" id="ARBA00022692"/>
    </source>
</evidence>
<dbReference type="Gene3D" id="1.20.5.110">
    <property type="match status" value="1"/>
</dbReference>
<dbReference type="InterPro" id="IPR042855">
    <property type="entry name" value="V_SNARE_CC"/>
</dbReference>
<dbReference type="GO" id="GO:0030658">
    <property type="term" value="C:transport vesicle membrane"/>
    <property type="evidence" value="ECO:0007669"/>
    <property type="project" value="UniProtKB-SubCell"/>
</dbReference>
<evidence type="ECO:0000256" key="11">
    <source>
        <dbReference type="ARBA" id="ARBA00037863"/>
    </source>
</evidence>
<dbReference type="GO" id="GO:0015031">
    <property type="term" value="P:protein transport"/>
    <property type="evidence" value="ECO:0007669"/>
    <property type="project" value="UniProtKB-KW"/>
</dbReference>
<dbReference type="Proteomes" id="UP000515158">
    <property type="component" value="Unplaced"/>
</dbReference>
<dbReference type="PANTHER" id="PTHR21136:SF168">
    <property type="entry name" value="VESICLE-ASSOCIATED MEMBRANE PROTEIN 9"/>
    <property type="match status" value="1"/>
</dbReference>
<evidence type="ECO:0000256" key="1">
    <source>
        <dbReference type="ARBA" id="ARBA00004163"/>
    </source>
</evidence>
<evidence type="ECO:0000256" key="7">
    <source>
        <dbReference type="ARBA" id="ARBA00023136"/>
    </source>
</evidence>
<evidence type="ECO:0000256" key="3">
    <source>
        <dbReference type="ARBA" id="ARBA00022448"/>
    </source>
</evidence>
<gene>
    <name evidence="20" type="primary">LOC117648356</name>
</gene>
<evidence type="ECO:0000313" key="19">
    <source>
        <dbReference type="Proteomes" id="UP000515158"/>
    </source>
</evidence>
<evidence type="ECO:0000256" key="14">
    <source>
        <dbReference type="ARBA" id="ARBA00042194"/>
    </source>
</evidence>
<name>A0A6P8Z8F3_THRPL</name>
<dbReference type="CDD" id="cd15843">
    <property type="entry name" value="R-SNARE"/>
    <property type="match status" value="1"/>
</dbReference>
<dbReference type="PRINTS" id="PR00219">
    <property type="entry name" value="SYNAPTOBREVN"/>
</dbReference>
<keyword evidence="6 16" id="KW-1133">Transmembrane helix</keyword>
<feature type="domain" description="V-SNARE coiled-coil homology" evidence="18">
    <location>
        <begin position="141"/>
        <end position="201"/>
    </location>
</feature>
<dbReference type="KEGG" id="tpal:117648356"/>
<organism evidence="20">
    <name type="scientific">Thrips palmi</name>
    <name type="common">Melon thrips</name>
    <dbReference type="NCBI Taxonomy" id="161013"/>
    <lineage>
        <taxon>Eukaryota</taxon>
        <taxon>Metazoa</taxon>
        <taxon>Ecdysozoa</taxon>
        <taxon>Arthropoda</taxon>
        <taxon>Hexapoda</taxon>
        <taxon>Insecta</taxon>
        <taxon>Pterygota</taxon>
        <taxon>Neoptera</taxon>
        <taxon>Paraneoptera</taxon>
        <taxon>Thysanoptera</taxon>
        <taxon>Terebrantia</taxon>
        <taxon>Thripoidea</taxon>
        <taxon>Thripidae</taxon>
        <taxon>Thrips</taxon>
    </lineage>
</organism>
<dbReference type="PROSITE" id="PS50859">
    <property type="entry name" value="LONGIN"/>
    <property type="match status" value="1"/>
</dbReference>
<keyword evidence="19" id="KW-1185">Reference proteome</keyword>
<dbReference type="CDD" id="cd14824">
    <property type="entry name" value="Longin"/>
    <property type="match status" value="1"/>
</dbReference>
<dbReference type="InterPro" id="IPR001388">
    <property type="entry name" value="Synaptobrevin-like"/>
</dbReference>
<evidence type="ECO:0000256" key="5">
    <source>
        <dbReference type="ARBA" id="ARBA00022927"/>
    </source>
</evidence>
<dbReference type="SMART" id="SM01270">
    <property type="entry name" value="Longin"/>
    <property type="match status" value="1"/>
</dbReference>
<dbReference type="SUPFAM" id="SSF64356">
    <property type="entry name" value="SNARE-like"/>
    <property type="match status" value="1"/>
</dbReference>
<evidence type="ECO:0000256" key="13">
    <source>
        <dbReference type="ARBA" id="ARBA00039269"/>
    </source>
</evidence>
<keyword evidence="4 16" id="KW-0812">Transmembrane</keyword>
<reference evidence="20" key="1">
    <citation type="submission" date="2025-08" db="UniProtKB">
        <authorList>
            <consortium name="RefSeq"/>
        </authorList>
    </citation>
    <scope>IDENTIFICATION</scope>
    <source>
        <tissue evidence="20">Total insect</tissue>
    </source>
</reference>
<comment type="subcellular location">
    <subcellularLocation>
        <location evidence="12">Cytoplasmic vesicle</location>
        <location evidence="12">Phagosome membrane</location>
        <topology evidence="12">Single-pass type IV membrane protein</topology>
    </subcellularLocation>
    <subcellularLocation>
        <location evidence="9">Cytoplasmic vesicle</location>
        <location evidence="9">Secretory vesicle membrane</location>
        <topology evidence="9">Single-pass type IV membrane protein</topology>
    </subcellularLocation>
    <subcellularLocation>
        <location evidence="1">Endoplasmic reticulum membrane</location>
        <topology evidence="1">Single-pass type IV membrane protein</topology>
    </subcellularLocation>
    <subcellularLocation>
        <location evidence="8">Golgi apparatus</location>
        <location evidence="8">trans-Golgi network membrane</location>
        <topology evidence="8">Single-pass type IV membrane protein</topology>
    </subcellularLocation>
    <subcellularLocation>
        <location evidence="10">Late endosome membrane</location>
        <topology evidence="10">Single-pass type IV membrane protein</topology>
    </subcellularLocation>
    <subcellularLocation>
        <location evidence="11">Lysosome membrane</location>
        <topology evidence="11">Single-pass type IV membrane protein</topology>
    </subcellularLocation>
</comment>
<dbReference type="GO" id="GO:0016192">
    <property type="term" value="P:vesicle-mediated transport"/>
    <property type="evidence" value="ECO:0007669"/>
    <property type="project" value="InterPro"/>
</dbReference>
<dbReference type="Pfam" id="PF13774">
    <property type="entry name" value="Longin"/>
    <property type="match status" value="1"/>
</dbReference>
<dbReference type="PROSITE" id="PS50892">
    <property type="entry name" value="V_SNARE"/>
    <property type="match status" value="1"/>
</dbReference>
<dbReference type="GO" id="GO:0031902">
    <property type="term" value="C:late endosome membrane"/>
    <property type="evidence" value="ECO:0007669"/>
    <property type="project" value="UniProtKB-SubCell"/>
</dbReference>
<accession>A0A6P8Z8F3</accession>
<evidence type="ECO:0000256" key="9">
    <source>
        <dbReference type="ARBA" id="ARBA00037803"/>
    </source>
</evidence>
<evidence type="ECO:0000256" key="6">
    <source>
        <dbReference type="ARBA" id="ARBA00022989"/>
    </source>
</evidence>
<feature type="domain" description="Longin" evidence="17">
    <location>
        <begin position="13"/>
        <end position="127"/>
    </location>
</feature>
<dbReference type="OrthoDB" id="190375at2759"/>
<dbReference type="RefSeq" id="XP_034246745.1">
    <property type="nucleotide sequence ID" value="XM_034390854.1"/>
</dbReference>
<evidence type="ECO:0000256" key="2">
    <source>
        <dbReference type="ARBA" id="ARBA00008025"/>
    </source>
</evidence>
<dbReference type="SUPFAM" id="SSF58038">
    <property type="entry name" value="SNARE fusion complex"/>
    <property type="match status" value="1"/>
</dbReference>
<dbReference type="GO" id="GO:0005789">
    <property type="term" value="C:endoplasmic reticulum membrane"/>
    <property type="evidence" value="ECO:0007669"/>
    <property type="project" value="UniProtKB-SubCell"/>
</dbReference>
<evidence type="ECO:0000256" key="12">
    <source>
        <dbReference type="ARBA" id="ARBA00037875"/>
    </source>
</evidence>
<evidence type="ECO:0000313" key="20">
    <source>
        <dbReference type="RefSeq" id="XP_034246745.1"/>
    </source>
</evidence>
<dbReference type="GeneID" id="117648356"/>
<keyword evidence="3" id="KW-0813">Transport</keyword>
<evidence type="ECO:0000259" key="18">
    <source>
        <dbReference type="PROSITE" id="PS50892"/>
    </source>
</evidence>
<feature type="transmembrane region" description="Helical" evidence="16">
    <location>
        <begin position="205"/>
        <end position="228"/>
    </location>
</feature>
<dbReference type="Pfam" id="PF00957">
    <property type="entry name" value="Synaptobrevin"/>
    <property type="match status" value="1"/>
</dbReference>
<evidence type="ECO:0000259" key="17">
    <source>
        <dbReference type="PROSITE" id="PS50859"/>
    </source>
</evidence>
<evidence type="ECO:0000256" key="15">
    <source>
        <dbReference type="PROSITE-ProRule" id="PRU00290"/>
    </source>
</evidence>